<evidence type="ECO:0000313" key="2">
    <source>
        <dbReference type="EMBL" id="MED4681759.1"/>
    </source>
</evidence>
<feature type="compositionally biased region" description="Polar residues" evidence="1">
    <location>
        <begin position="1"/>
        <end position="10"/>
    </location>
</feature>
<evidence type="ECO:0000256" key="1">
    <source>
        <dbReference type="SAM" id="MobiDB-lite"/>
    </source>
</evidence>
<dbReference type="RefSeq" id="WP_098780737.1">
    <property type="nucleotide sequence ID" value="NZ_JARTIK010000042.1"/>
</dbReference>
<reference evidence="2 3" key="1">
    <citation type="submission" date="2023-03" db="EMBL/GenBank/DDBJ databases">
        <title>Bacillus Genome Sequencing.</title>
        <authorList>
            <person name="Dunlap C."/>
        </authorList>
    </citation>
    <scope>NUCLEOTIDE SEQUENCE [LARGE SCALE GENOMIC DNA]</scope>
    <source>
        <strain evidence="2 3">NRS-319</strain>
    </source>
</reference>
<organism evidence="2 3">
    <name type="scientific">Bacillus nitratireducens</name>
    <dbReference type="NCBI Taxonomy" id="2026193"/>
    <lineage>
        <taxon>Bacteria</taxon>
        <taxon>Bacillati</taxon>
        <taxon>Bacillota</taxon>
        <taxon>Bacilli</taxon>
        <taxon>Bacillales</taxon>
        <taxon>Bacillaceae</taxon>
        <taxon>Bacillus</taxon>
        <taxon>Bacillus cereus group</taxon>
    </lineage>
</organism>
<dbReference type="Proteomes" id="UP001336122">
    <property type="component" value="Unassembled WGS sequence"/>
</dbReference>
<dbReference type="EMBL" id="JARTIK010000042">
    <property type="protein sequence ID" value="MED4681759.1"/>
    <property type="molecule type" value="Genomic_DNA"/>
</dbReference>
<evidence type="ECO:0000313" key="3">
    <source>
        <dbReference type="Proteomes" id="UP001336122"/>
    </source>
</evidence>
<feature type="region of interest" description="Disordered" evidence="1">
    <location>
        <begin position="1"/>
        <end position="35"/>
    </location>
</feature>
<keyword evidence="3" id="KW-1185">Reference proteome</keyword>
<sequence length="156" mass="17731">MRSDKQNSGGSRPLLNIPGSVKKKEGLEGENRKMEQNTLEKKIEVPIVKESQVNKSIGNRNPICKELVPLNFNGLKERLNFQLLKNIGNRIEVTIRCDENDEKVIVGKIQEVGTDFIGVLQKRKVIVTILWENIREIRFKDGDVIVIDQPDAEEAI</sequence>
<feature type="compositionally biased region" description="Basic and acidic residues" evidence="1">
    <location>
        <begin position="22"/>
        <end position="35"/>
    </location>
</feature>
<gene>
    <name evidence="2" type="ORF">P9485_29060</name>
</gene>
<proteinExistence type="predicted"/>
<evidence type="ECO:0008006" key="4">
    <source>
        <dbReference type="Google" id="ProtNLM"/>
    </source>
</evidence>
<protein>
    <recommendedName>
        <fullName evidence="4">Spore coat protein CotO</fullName>
    </recommendedName>
</protein>
<comment type="caution">
    <text evidence="2">The sequence shown here is derived from an EMBL/GenBank/DDBJ whole genome shotgun (WGS) entry which is preliminary data.</text>
</comment>
<accession>A0ABU6PKC8</accession>
<name>A0ABU6PKC8_9BACI</name>